<evidence type="ECO:0000256" key="1">
    <source>
        <dbReference type="SAM" id="MobiDB-lite"/>
    </source>
</evidence>
<dbReference type="RefSeq" id="WP_150487348.1">
    <property type="nucleotide sequence ID" value="NZ_CP023702.1"/>
</dbReference>
<feature type="compositionally biased region" description="Pro residues" evidence="1">
    <location>
        <begin position="1"/>
        <end position="27"/>
    </location>
</feature>
<dbReference type="Proteomes" id="UP000326178">
    <property type="component" value="Chromosome"/>
</dbReference>
<sequence>MSTRPIPPLKCLPATPTGPHPAEPAPATPGGGAAKGVAEGVPSSVRSDPQTGDGRFPVAWLTISAPRGAVPTATSTCECGRNLFAAGHRKALALIDDHTRHRDTCPLRITEERNVS</sequence>
<proteinExistence type="predicted"/>
<accession>A0A5J6F6J5</accession>
<protein>
    <submittedName>
        <fullName evidence="2">Uncharacterized protein</fullName>
    </submittedName>
</protein>
<reference evidence="2 3" key="1">
    <citation type="submission" date="2017-09" db="EMBL/GenBank/DDBJ databases">
        <authorList>
            <person name="Lee N."/>
            <person name="Cho B.-K."/>
        </authorList>
    </citation>
    <scope>NUCLEOTIDE SEQUENCE [LARGE SCALE GENOMIC DNA]</scope>
    <source>
        <strain evidence="2 3">ATCC 12769</strain>
    </source>
</reference>
<gene>
    <name evidence="2" type="ORF">CP967_08375</name>
</gene>
<keyword evidence="3" id="KW-1185">Reference proteome</keyword>
<dbReference type="KEGG" id="snk:CP967_08375"/>
<dbReference type="AlphaFoldDB" id="A0A5J6F6J5"/>
<feature type="region of interest" description="Disordered" evidence="1">
    <location>
        <begin position="1"/>
        <end position="56"/>
    </location>
</feature>
<evidence type="ECO:0000313" key="3">
    <source>
        <dbReference type="Proteomes" id="UP000326178"/>
    </source>
</evidence>
<evidence type="ECO:0000313" key="2">
    <source>
        <dbReference type="EMBL" id="QEU71981.1"/>
    </source>
</evidence>
<name>A0A5J6F6J5_9ACTN</name>
<organism evidence="2 3">
    <name type="scientific">Streptomyces nitrosporeus</name>
    <dbReference type="NCBI Taxonomy" id="28894"/>
    <lineage>
        <taxon>Bacteria</taxon>
        <taxon>Bacillati</taxon>
        <taxon>Actinomycetota</taxon>
        <taxon>Actinomycetes</taxon>
        <taxon>Kitasatosporales</taxon>
        <taxon>Streptomycetaceae</taxon>
        <taxon>Streptomyces</taxon>
    </lineage>
</organism>
<dbReference type="OrthoDB" id="4307204at2"/>
<dbReference type="EMBL" id="CP023702">
    <property type="protein sequence ID" value="QEU71981.1"/>
    <property type="molecule type" value="Genomic_DNA"/>
</dbReference>